<gene>
    <name evidence="1" type="ORF">GRFL_1204</name>
</gene>
<dbReference type="EMBL" id="CP016359">
    <property type="protein sequence ID" value="APU67928.1"/>
    <property type="molecule type" value="Genomic_DNA"/>
</dbReference>
<dbReference type="PROSITE" id="PS51257">
    <property type="entry name" value="PROKAR_LIPOPROTEIN"/>
    <property type="match status" value="1"/>
</dbReference>
<organism evidence="1 2">
    <name type="scientific">Christiangramia flava JLT2011</name>
    <dbReference type="NCBI Taxonomy" id="1229726"/>
    <lineage>
        <taxon>Bacteria</taxon>
        <taxon>Pseudomonadati</taxon>
        <taxon>Bacteroidota</taxon>
        <taxon>Flavobacteriia</taxon>
        <taxon>Flavobacteriales</taxon>
        <taxon>Flavobacteriaceae</taxon>
        <taxon>Christiangramia</taxon>
    </lineage>
</organism>
<sequence length="146" mass="16102">MKKFQFLFALVFVVFMSCDSSDDCSDFACNSGPAGFIIELVDSETGENLFTNGTFEEDQLNLVKTSEDGEGSWSFISEDDVNLLSIATFEGVTYSVQISGEEVFQVAVDAEGVTEDCCFYTQVNDFEITGADVEQDATTYVYKVKL</sequence>
<evidence type="ECO:0000313" key="2">
    <source>
        <dbReference type="Proteomes" id="UP000186230"/>
    </source>
</evidence>
<dbReference type="AlphaFoldDB" id="A0A1L7I2T5"/>
<dbReference type="OrthoDB" id="1119476at2"/>
<protein>
    <submittedName>
        <fullName evidence="1">Uncharacterized protein</fullName>
    </submittedName>
</protein>
<name>A0A1L7I2T5_9FLAO</name>
<dbReference type="Proteomes" id="UP000186230">
    <property type="component" value="Chromosome"/>
</dbReference>
<evidence type="ECO:0000313" key="1">
    <source>
        <dbReference type="EMBL" id="APU67928.1"/>
    </source>
</evidence>
<reference evidence="1 2" key="1">
    <citation type="submission" date="2016-07" db="EMBL/GenBank/DDBJ databases">
        <title>Multi-omics approach to identify versatile polysaccharide utilization systems of a marine flavobacterium Gramella flava.</title>
        <authorList>
            <person name="Tang K."/>
        </authorList>
    </citation>
    <scope>NUCLEOTIDE SEQUENCE [LARGE SCALE GENOMIC DNA]</scope>
    <source>
        <strain evidence="1 2">JLT2011</strain>
    </source>
</reference>
<accession>A0A1L7I2T5</accession>
<proteinExistence type="predicted"/>
<dbReference type="RefSeq" id="WP_139839188.1">
    <property type="nucleotide sequence ID" value="NZ_AMRU01000002.1"/>
</dbReference>
<keyword evidence="2" id="KW-1185">Reference proteome</keyword>
<dbReference type="STRING" id="1229726.GRFL_1204"/>
<dbReference type="KEGG" id="gfl:GRFL_1204"/>